<keyword evidence="4 10" id="KW-0547">Nucleotide-binding</keyword>
<dbReference type="AlphaFoldDB" id="A0AAE4BT16"/>
<dbReference type="Gene3D" id="3.40.1390.10">
    <property type="entry name" value="MurE/MurF, N-terminal domain"/>
    <property type="match status" value="1"/>
</dbReference>
<keyword evidence="3 10" id="KW-0132">Cell division</keyword>
<comment type="pathway">
    <text evidence="10 11">Cell wall biogenesis; peptidoglycan biosynthesis.</text>
</comment>
<feature type="domain" description="Mur ligase N-terminal catalytic" evidence="12">
    <location>
        <begin position="16"/>
        <end position="65"/>
    </location>
</feature>
<dbReference type="Pfam" id="PF08245">
    <property type="entry name" value="Mur_ligase_M"/>
    <property type="match status" value="1"/>
</dbReference>
<accession>A0AAE4BT16</accession>
<comment type="similarity">
    <text evidence="10">Belongs to the MurCDEF family. MurF subfamily.</text>
</comment>
<dbReference type="SUPFAM" id="SSF53244">
    <property type="entry name" value="MurD-like peptide ligases, peptide-binding domain"/>
    <property type="match status" value="1"/>
</dbReference>
<keyword evidence="8 10" id="KW-0131">Cell cycle</keyword>
<dbReference type="InterPro" id="IPR036615">
    <property type="entry name" value="Mur_ligase_C_dom_sf"/>
</dbReference>
<dbReference type="Gene3D" id="3.90.190.20">
    <property type="entry name" value="Mur ligase, C-terminal domain"/>
    <property type="match status" value="1"/>
</dbReference>
<comment type="catalytic activity">
    <reaction evidence="10 11">
        <text>D-alanyl-D-alanine + UDP-N-acetyl-alpha-D-muramoyl-L-alanyl-gamma-D-glutamyl-meso-2,6-diaminopimelate + ATP = UDP-N-acetyl-alpha-D-muramoyl-L-alanyl-gamma-D-glutamyl-meso-2,6-diaminopimeloyl-D-alanyl-D-alanine + ADP + phosphate + H(+)</text>
        <dbReference type="Rhea" id="RHEA:28374"/>
        <dbReference type="ChEBI" id="CHEBI:15378"/>
        <dbReference type="ChEBI" id="CHEBI:30616"/>
        <dbReference type="ChEBI" id="CHEBI:43474"/>
        <dbReference type="ChEBI" id="CHEBI:57822"/>
        <dbReference type="ChEBI" id="CHEBI:61386"/>
        <dbReference type="ChEBI" id="CHEBI:83905"/>
        <dbReference type="ChEBI" id="CHEBI:456216"/>
        <dbReference type="EC" id="6.3.2.10"/>
    </reaction>
</comment>
<dbReference type="GO" id="GO:0008360">
    <property type="term" value="P:regulation of cell shape"/>
    <property type="evidence" value="ECO:0007669"/>
    <property type="project" value="UniProtKB-KW"/>
</dbReference>
<reference evidence="15" key="1">
    <citation type="submission" date="2023-07" db="EMBL/GenBank/DDBJ databases">
        <title>Genomic Encyclopedia of Type Strains, Phase IV (KMG-IV): sequencing the most valuable type-strain genomes for metagenomic binning, comparative biology and taxonomic classification.</title>
        <authorList>
            <person name="Goeker M."/>
        </authorList>
    </citation>
    <scope>NUCLEOTIDE SEQUENCE</scope>
    <source>
        <strain evidence="15">DSM 26174</strain>
    </source>
</reference>
<dbReference type="GO" id="GO:0071555">
    <property type="term" value="P:cell wall organization"/>
    <property type="evidence" value="ECO:0007669"/>
    <property type="project" value="UniProtKB-KW"/>
</dbReference>
<evidence type="ECO:0000256" key="7">
    <source>
        <dbReference type="ARBA" id="ARBA00022984"/>
    </source>
</evidence>
<evidence type="ECO:0000313" key="15">
    <source>
        <dbReference type="EMBL" id="MDR6239007.1"/>
    </source>
</evidence>
<evidence type="ECO:0000256" key="1">
    <source>
        <dbReference type="ARBA" id="ARBA00022490"/>
    </source>
</evidence>
<keyword evidence="6 10" id="KW-0133">Cell shape</keyword>
<evidence type="ECO:0000256" key="2">
    <source>
        <dbReference type="ARBA" id="ARBA00022598"/>
    </source>
</evidence>
<feature type="domain" description="Mur ligase C-terminal" evidence="13">
    <location>
        <begin position="300"/>
        <end position="417"/>
    </location>
</feature>
<evidence type="ECO:0000256" key="4">
    <source>
        <dbReference type="ARBA" id="ARBA00022741"/>
    </source>
</evidence>
<keyword evidence="1 10" id="KW-0963">Cytoplasm</keyword>
<dbReference type="Proteomes" id="UP001185092">
    <property type="component" value="Unassembled WGS sequence"/>
</dbReference>
<dbReference type="InterPro" id="IPR013221">
    <property type="entry name" value="Mur_ligase_cen"/>
</dbReference>
<comment type="caution">
    <text evidence="15">The sequence shown here is derived from an EMBL/GenBank/DDBJ whole genome shotgun (WGS) entry which is preliminary data.</text>
</comment>
<dbReference type="InterPro" id="IPR000713">
    <property type="entry name" value="Mur_ligase_N"/>
</dbReference>
<evidence type="ECO:0000259" key="13">
    <source>
        <dbReference type="Pfam" id="PF02875"/>
    </source>
</evidence>
<dbReference type="EC" id="6.3.2.10" evidence="10 11"/>
<dbReference type="HAMAP" id="MF_02019">
    <property type="entry name" value="MurF"/>
    <property type="match status" value="1"/>
</dbReference>
<proteinExistence type="inferred from homology"/>
<comment type="subcellular location">
    <subcellularLocation>
        <location evidence="10 11">Cytoplasm</location>
    </subcellularLocation>
</comment>
<dbReference type="GO" id="GO:0047480">
    <property type="term" value="F:UDP-N-acetylmuramoyl-tripeptide-D-alanyl-D-alanine ligase activity"/>
    <property type="evidence" value="ECO:0007669"/>
    <property type="project" value="UniProtKB-UniRule"/>
</dbReference>
<evidence type="ECO:0000256" key="9">
    <source>
        <dbReference type="ARBA" id="ARBA00023316"/>
    </source>
</evidence>
<keyword evidence="16" id="KW-1185">Reference proteome</keyword>
<organism evidence="15 16">
    <name type="scientific">Aureibacter tunicatorum</name>
    <dbReference type="NCBI Taxonomy" id="866807"/>
    <lineage>
        <taxon>Bacteria</taxon>
        <taxon>Pseudomonadati</taxon>
        <taxon>Bacteroidota</taxon>
        <taxon>Cytophagia</taxon>
        <taxon>Cytophagales</taxon>
        <taxon>Persicobacteraceae</taxon>
        <taxon>Aureibacter</taxon>
    </lineage>
</organism>
<evidence type="ECO:0000313" key="16">
    <source>
        <dbReference type="Proteomes" id="UP001185092"/>
    </source>
</evidence>
<dbReference type="SUPFAM" id="SSF63418">
    <property type="entry name" value="MurE/MurF N-terminal domain"/>
    <property type="match status" value="1"/>
</dbReference>
<protein>
    <recommendedName>
        <fullName evidence="10 11">UDP-N-acetylmuramoyl-tripeptide--D-alanyl-D-alanine ligase</fullName>
        <ecNumber evidence="10 11">6.3.2.10</ecNumber>
    </recommendedName>
    <alternativeName>
        <fullName evidence="10">D-alanyl-D-alanine-adding enzyme</fullName>
    </alternativeName>
</protein>
<dbReference type="GO" id="GO:0009252">
    <property type="term" value="P:peptidoglycan biosynthetic process"/>
    <property type="evidence" value="ECO:0007669"/>
    <property type="project" value="UniProtKB-UniRule"/>
</dbReference>
<keyword evidence="2 10" id="KW-0436">Ligase</keyword>
<dbReference type="InterPro" id="IPR035911">
    <property type="entry name" value="MurE/MurF_N"/>
</dbReference>
<dbReference type="GO" id="GO:0005524">
    <property type="term" value="F:ATP binding"/>
    <property type="evidence" value="ECO:0007669"/>
    <property type="project" value="UniProtKB-UniRule"/>
</dbReference>
<dbReference type="Gene3D" id="3.40.1190.10">
    <property type="entry name" value="Mur-like, catalytic domain"/>
    <property type="match status" value="1"/>
</dbReference>
<dbReference type="GO" id="GO:0051301">
    <property type="term" value="P:cell division"/>
    <property type="evidence" value="ECO:0007669"/>
    <property type="project" value="UniProtKB-KW"/>
</dbReference>
<sequence length="428" mass="47907">MYLQTEDILDRFLSSKGVTTDSRSIAEGQIFFALKGDNFNGNKYAKDALNKGATYAVIDEPEFQDDGRFLLVDNVLETLQDLARLHRRRFNIPVLGITGSNGKTTTKELLHEILDKKYNVLATKGNLNNHIGVPLTLLNLNPEHEFAIIEMGANKVGDIAELCSIAEPNYGIITNIGKAHIGPFGGFEGVIRAKSELYQYLITHKGTAFINADDPILFNMSKRFSNPILYRTEKSIFEPINNSDEDNLSYTFDNNIHKTNLIGSYNFKNISAGVCIGQHFGINPDDIFEAIDNYTPNNNRSQLITIDSNKVYLDAYNANPSSMEAAIQNLGKQNNSHTVAILGDMLELGKYSENEHNTIKDLLQSYKIDEGYLCGPEFHKFVKPSDNIMIFDSKDELEAYLKTKKFENSIILIKASRGIGLETLINVL</sequence>
<feature type="domain" description="Mur ligase central" evidence="14">
    <location>
        <begin position="97"/>
        <end position="276"/>
    </location>
</feature>
<feature type="binding site" evidence="10">
    <location>
        <begin position="99"/>
        <end position="105"/>
    </location>
    <ligand>
        <name>ATP</name>
        <dbReference type="ChEBI" id="CHEBI:30616"/>
    </ligand>
</feature>
<comment type="function">
    <text evidence="10 11">Involved in cell wall formation. Catalyzes the final step in the synthesis of UDP-N-acetylmuramoyl-pentapeptide, the precursor of murein.</text>
</comment>
<dbReference type="Pfam" id="PF02875">
    <property type="entry name" value="Mur_ligase_C"/>
    <property type="match status" value="1"/>
</dbReference>
<evidence type="ECO:0000259" key="14">
    <source>
        <dbReference type="Pfam" id="PF08245"/>
    </source>
</evidence>
<evidence type="ECO:0000256" key="3">
    <source>
        <dbReference type="ARBA" id="ARBA00022618"/>
    </source>
</evidence>
<dbReference type="InterPro" id="IPR036565">
    <property type="entry name" value="Mur-like_cat_sf"/>
</dbReference>
<dbReference type="Pfam" id="PF01225">
    <property type="entry name" value="Mur_ligase"/>
    <property type="match status" value="1"/>
</dbReference>
<dbReference type="EMBL" id="JAVDQD010000002">
    <property type="protein sequence ID" value="MDR6239007.1"/>
    <property type="molecule type" value="Genomic_DNA"/>
</dbReference>
<keyword evidence="9 10" id="KW-0961">Cell wall biogenesis/degradation</keyword>
<dbReference type="SUPFAM" id="SSF53623">
    <property type="entry name" value="MurD-like peptide ligases, catalytic domain"/>
    <property type="match status" value="1"/>
</dbReference>
<evidence type="ECO:0000259" key="12">
    <source>
        <dbReference type="Pfam" id="PF01225"/>
    </source>
</evidence>
<dbReference type="InterPro" id="IPR051046">
    <property type="entry name" value="MurCDEF_CellWall_CoF430Synth"/>
</dbReference>
<gene>
    <name evidence="10" type="primary">murF</name>
    <name evidence="15" type="ORF">HNQ88_002044</name>
</gene>
<keyword evidence="7 10" id="KW-0573">Peptidoglycan synthesis</keyword>
<dbReference type="InterPro" id="IPR005863">
    <property type="entry name" value="UDP-N-AcMur_synth"/>
</dbReference>
<dbReference type="NCBIfam" id="TIGR01143">
    <property type="entry name" value="murF"/>
    <property type="match status" value="1"/>
</dbReference>
<dbReference type="GO" id="GO:0005737">
    <property type="term" value="C:cytoplasm"/>
    <property type="evidence" value="ECO:0007669"/>
    <property type="project" value="UniProtKB-SubCell"/>
</dbReference>
<dbReference type="PANTHER" id="PTHR43024:SF1">
    <property type="entry name" value="UDP-N-ACETYLMURAMOYL-TRIPEPTIDE--D-ALANYL-D-ALANINE LIGASE"/>
    <property type="match status" value="1"/>
</dbReference>
<evidence type="ECO:0000256" key="5">
    <source>
        <dbReference type="ARBA" id="ARBA00022840"/>
    </source>
</evidence>
<evidence type="ECO:0000256" key="6">
    <source>
        <dbReference type="ARBA" id="ARBA00022960"/>
    </source>
</evidence>
<dbReference type="RefSeq" id="WP_309938516.1">
    <property type="nucleotide sequence ID" value="NZ_AP025305.1"/>
</dbReference>
<evidence type="ECO:0000256" key="10">
    <source>
        <dbReference type="HAMAP-Rule" id="MF_02019"/>
    </source>
</evidence>
<keyword evidence="5 10" id="KW-0067">ATP-binding</keyword>
<dbReference type="InterPro" id="IPR004101">
    <property type="entry name" value="Mur_ligase_C"/>
</dbReference>
<evidence type="ECO:0000256" key="8">
    <source>
        <dbReference type="ARBA" id="ARBA00023306"/>
    </source>
</evidence>
<name>A0AAE4BT16_9BACT</name>
<dbReference type="PANTHER" id="PTHR43024">
    <property type="entry name" value="UDP-N-ACETYLMURAMOYL-TRIPEPTIDE--D-ALANYL-D-ALANINE LIGASE"/>
    <property type="match status" value="1"/>
</dbReference>
<evidence type="ECO:0000256" key="11">
    <source>
        <dbReference type="RuleBase" id="RU004136"/>
    </source>
</evidence>